<sequence>EVATVPTKEEVETWLKDRLVDRVYTAEKDEALKSAEISKRQELKDEGW</sequence>
<name>X0YPV3_9ZZZZ</name>
<organism evidence="1">
    <name type="scientific">marine sediment metagenome</name>
    <dbReference type="NCBI Taxonomy" id="412755"/>
    <lineage>
        <taxon>unclassified sequences</taxon>
        <taxon>metagenomes</taxon>
        <taxon>ecological metagenomes</taxon>
    </lineage>
</organism>
<accession>X0YPV3</accession>
<feature type="non-terminal residue" evidence="1">
    <location>
        <position position="1"/>
    </location>
</feature>
<dbReference type="AlphaFoldDB" id="X0YPV3"/>
<gene>
    <name evidence="1" type="ORF">S01H1_80613</name>
</gene>
<proteinExistence type="predicted"/>
<evidence type="ECO:0000313" key="1">
    <source>
        <dbReference type="EMBL" id="GAG48932.1"/>
    </source>
</evidence>
<reference evidence="1" key="1">
    <citation type="journal article" date="2014" name="Front. Microbiol.">
        <title>High frequency of phylogenetically diverse reductive dehalogenase-homologous genes in deep subseafloor sedimentary metagenomes.</title>
        <authorList>
            <person name="Kawai M."/>
            <person name="Futagami T."/>
            <person name="Toyoda A."/>
            <person name="Takaki Y."/>
            <person name="Nishi S."/>
            <person name="Hori S."/>
            <person name="Arai W."/>
            <person name="Tsubouchi T."/>
            <person name="Morono Y."/>
            <person name="Uchiyama I."/>
            <person name="Ito T."/>
            <person name="Fujiyama A."/>
            <person name="Inagaki F."/>
            <person name="Takami H."/>
        </authorList>
    </citation>
    <scope>NUCLEOTIDE SEQUENCE</scope>
    <source>
        <strain evidence="1">Expedition CK06-06</strain>
    </source>
</reference>
<dbReference type="EMBL" id="BARS01054457">
    <property type="protein sequence ID" value="GAG48932.1"/>
    <property type="molecule type" value="Genomic_DNA"/>
</dbReference>
<protein>
    <submittedName>
        <fullName evidence="1">Uncharacterized protein</fullName>
    </submittedName>
</protein>
<comment type="caution">
    <text evidence="1">The sequence shown here is derived from an EMBL/GenBank/DDBJ whole genome shotgun (WGS) entry which is preliminary data.</text>
</comment>